<feature type="region of interest" description="Disordered" evidence="1">
    <location>
        <begin position="1"/>
        <end position="32"/>
    </location>
</feature>
<dbReference type="Proteomes" id="UP000189703">
    <property type="component" value="Unplaced"/>
</dbReference>
<dbReference type="PANTHER" id="PTHR47286:SF2">
    <property type="entry name" value="F3I6.9 PROTEIN"/>
    <property type="match status" value="1"/>
</dbReference>
<accession>A0A1U8Q1C2</accession>
<feature type="compositionally biased region" description="Polar residues" evidence="1">
    <location>
        <begin position="356"/>
        <end position="369"/>
    </location>
</feature>
<keyword evidence="2" id="KW-1185">Reference proteome</keyword>
<evidence type="ECO:0000313" key="3">
    <source>
        <dbReference type="RefSeq" id="XP_019051830.1"/>
    </source>
</evidence>
<dbReference type="PANTHER" id="PTHR47286">
    <property type="entry name" value="F3I6.9 PROTEIN"/>
    <property type="match status" value="1"/>
</dbReference>
<feature type="compositionally biased region" description="Polar residues" evidence="1">
    <location>
        <begin position="408"/>
        <end position="417"/>
    </location>
</feature>
<proteinExistence type="predicted"/>
<dbReference type="AlphaFoldDB" id="A0A1U8Q1C2"/>
<dbReference type="InParanoid" id="A0A1U8Q1C2"/>
<protein>
    <submittedName>
        <fullName evidence="3">Protein WVD2-like 7 isoform X1</fullName>
    </submittedName>
</protein>
<dbReference type="OMA" id="SDPCQES"/>
<reference evidence="3" key="1">
    <citation type="submission" date="2025-08" db="UniProtKB">
        <authorList>
            <consortium name="RefSeq"/>
        </authorList>
    </citation>
    <scope>IDENTIFICATION</scope>
</reference>
<dbReference type="GeneID" id="104589186"/>
<organism evidence="2 3">
    <name type="scientific">Nelumbo nucifera</name>
    <name type="common">Sacred lotus</name>
    <dbReference type="NCBI Taxonomy" id="4432"/>
    <lineage>
        <taxon>Eukaryota</taxon>
        <taxon>Viridiplantae</taxon>
        <taxon>Streptophyta</taxon>
        <taxon>Embryophyta</taxon>
        <taxon>Tracheophyta</taxon>
        <taxon>Spermatophyta</taxon>
        <taxon>Magnoliopsida</taxon>
        <taxon>Proteales</taxon>
        <taxon>Nelumbonaceae</taxon>
        <taxon>Nelumbo</taxon>
    </lineage>
</organism>
<feature type="region of interest" description="Disordered" evidence="1">
    <location>
        <begin position="228"/>
        <end position="250"/>
    </location>
</feature>
<sequence>MATDMDQTYCDWSRSELPADRSDSDSQEASISEMLDHGSISFGRYSVESLAWEKWSVFSHNKCQEELEKFKAPGLVARKKAHFEEYYRRIRTLKKLQVEQETNLAADPFSNGAFLEQKDEQGPKWQQNSVDSTTEEEGMNPRNDPVAHFLEGESALTCENDGHNVISERNLEASVSIVEPSASAQEVAPEHSESTSRWSLEDACSDNIISNNVELNFKKGEVHKAAAKAKETAASARRKTKLDSSTKANANKPFDRLRSLLHKAVSVEAEKKLVSSKVATARVNINNTSMSSQKPLARVDNTRVTSSNDSAPVPSHRSLGMDKGGHSSPSNVKDGTRGGNLISKSLEEKLPSKSSVHAQRSSCAQSNSKKIAVTGSGVQNMTLENREPKAARVKSSGIGNKSVIPKGRNTNNQRPKTITENRTSGICIPRFTNNSAQTKTVQNNVVKPSARSSVREEKEKMGREEMDRIGFSSRFSSLVLNGVSHAQAPKLEHKKVVPSQSASLTLGGKNARQRKPIWR</sequence>
<dbReference type="OrthoDB" id="621651at2759"/>
<name>A0A1U8Q1C2_NELNU</name>
<evidence type="ECO:0000256" key="1">
    <source>
        <dbReference type="SAM" id="MobiDB-lite"/>
    </source>
</evidence>
<feature type="region of interest" description="Disordered" evidence="1">
    <location>
        <begin position="487"/>
        <end position="519"/>
    </location>
</feature>
<feature type="compositionally biased region" description="Basic and acidic residues" evidence="1">
    <location>
        <begin position="13"/>
        <end position="24"/>
    </location>
</feature>
<feature type="region of interest" description="Disordered" evidence="1">
    <location>
        <begin position="107"/>
        <end position="142"/>
    </location>
</feature>
<gene>
    <name evidence="3" type="primary">LOC104589186</name>
</gene>
<evidence type="ECO:0000313" key="2">
    <source>
        <dbReference type="Proteomes" id="UP000189703"/>
    </source>
</evidence>
<feature type="region of interest" description="Disordered" evidence="1">
    <location>
        <begin position="285"/>
        <end position="417"/>
    </location>
</feature>
<feature type="compositionally biased region" description="Polar residues" evidence="1">
    <location>
        <begin position="285"/>
        <end position="294"/>
    </location>
</feature>
<dbReference type="RefSeq" id="XP_019051830.1">
    <property type="nucleotide sequence ID" value="XM_019196285.1"/>
</dbReference>